<dbReference type="Proteomes" id="UP001177140">
    <property type="component" value="Unassembled WGS sequence"/>
</dbReference>
<keyword evidence="7" id="KW-1185">Reference proteome</keyword>
<dbReference type="Pfam" id="PF03059">
    <property type="entry name" value="NAS"/>
    <property type="match status" value="1"/>
</dbReference>
<protein>
    <recommendedName>
        <fullName evidence="1 5">Nicotianamine synthase</fullName>
        <ecNumber evidence="1 5">2.5.1.43</ecNumber>
    </recommendedName>
</protein>
<evidence type="ECO:0000256" key="4">
    <source>
        <dbReference type="ARBA" id="ARBA00049391"/>
    </source>
</evidence>
<comment type="catalytic activity">
    <reaction evidence="4 5">
        <text>3 S-adenosyl-L-methionine = nicotianamine + 3 S-methyl-5'-thioadenosine + 3 H(+)</text>
        <dbReference type="Rhea" id="RHEA:16481"/>
        <dbReference type="ChEBI" id="CHEBI:15378"/>
        <dbReference type="ChEBI" id="CHEBI:17509"/>
        <dbReference type="ChEBI" id="CHEBI:58249"/>
        <dbReference type="ChEBI" id="CHEBI:59789"/>
        <dbReference type="EC" id="2.5.1.43"/>
    </reaction>
</comment>
<evidence type="ECO:0000313" key="7">
    <source>
        <dbReference type="Proteomes" id="UP001177140"/>
    </source>
</evidence>
<dbReference type="EC" id="2.5.1.43" evidence="1 5"/>
<keyword evidence="3 5" id="KW-0949">S-adenosyl-L-methionine</keyword>
<dbReference type="PANTHER" id="PTHR32266">
    <property type="entry name" value="NICOTIANAMINE SYNTHASE 3"/>
    <property type="match status" value="1"/>
</dbReference>
<comment type="caution">
    <text evidence="6">The sequence shown here is derived from an EMBL/GenBank/DDBJ whole genome shotgun (WGS) entry which is preliminary data.</text>
</comment>
<organism evidence="6 7">
    <name type="scientific">Papaver nudicaule</name>
    <name type="common">Iceland poppy</name>
    <dbReference type="NCBI Taxonomy" id="74823"/>
    <lineage>
        <taxon>Eukaryota</taxon>
        <taxon>Viridiplantae</taxon>
        <taxon>Streptophyta</taxon>
        <taxon>Embryophyta</taxon>
        <taxon>Tracheophyta</taxon>
        <taxon>Spermatophyta</taxon>
        <taxon>Magnoliopsida</taxon>
        <taxon>Ranunculales</taxon>
        <taxon>Papaveraceae</taxon>
        <taxon>Papaveroideae</taxon>
        <taxon>Papaver</taxon>
    </lineage>
</organism>
<accession>A0AA42ASB1</accession>
<dbReference type="GO" id="GO:0030410">
    <property type="term" value="F:nicotianamine synthase activity"/>
    <property type="evidence" value="ECO:0007669"/>
    <property type="project" value="UniProtKB-UniRule"/>
</dbReference>
<dbReference type="GO" id="GO:0030418">
    <property type="term" value="P:nicotianamine biosynthetic process"/>
    <property type="evidence" value="ECO:0007669"/>
    <property type="project" value="UniProtKB-UniRule"/>
</dbReference>
<comment type="function">
    <text evidence="5">Synthesizes nicotianamine, a polyamine which serves as a sensor for the physiological iron status within the plant, and/or might be involved in the transport of iron.</text>
</comment>
<comment type="similarity">
    <text evidence="5">Belongs to the nicotianamine synthase (NAS)-like family.</text>
</comment>
<gene>
    <name evidence="6" type="ORF">MKW94_023014</name>
</gene>
<proteinExistence type="inferred from homology"/>
<dbReference type="PANTHER" id="PTHR32266:SF12">
    <property type="entry name" value="NICOTIANAMINE SYNTHASE 3"/>
    <property type="match status" value="1"/>
</dbReference>
<dbReference type="EMBL" id="JAJJMA010207505">
    <property type="protein sequence ID" value="MCL7040019.1"/>
    <property type="molecule type" value="Genomic_DNA"/>
</dbReference>
<reference evidence="6" key="1">
    <citation type="submission" date="2022-03" db="EMBL/GenBank/DDBJ databases">
        <title>A functionally conserved STORR gene fusion in Papaver species that diverged 16.8 million years ago.</title>
        <authorList>
            <person name="Catania T."/>
        </authorList>
    </citation>
    <scope>NUCLEOTIDE SEQUENCE</scope>
    <source>
        <strain evidence="6">S-191538</strain>
    </source>
</reference>
<evidence type="ECO:0000256" key="5">
    <source>
        <dbReference type="RuleBase" id="RU368095"/>
    </source>
</evidence>
<evidence type="ECO:0000256" key="2">
    <source>
        <dbReference type="ARBA" id="ARBA00022679"/>
    </source>
</evidence>
<dbReference type="AlphaFoldDB" id="A0AA42ASB1"/>
<name>A0AA42ASB1_PAPNU</name>
<dbReference type="PROSITE" id="PS51142">
    <property type="entry name" value="NAS"/>
    <property type="match status" value="1"/>
</dbReference>
<sequence>MGSLGSLVSCDQEEMLVQNVCEIYDNLSTLKSLKPSKHVDTLFTRLVLTCMPPSPIDVTKLSGKVQGIRSKLIRLCGEAEGLLESHFSALLGSYATPLVGCIGIRGWIVSHCLLHAKRYTKYAGNELYAWNVVDQRF</sequence>
<evidence type="ECO:0000313" key="6">
    <source>
        <dbReference type="EMBL" id="MCL7040019.1"/>
    </source>
</evidence>
<evidence type="ECO:0000256" key="1">
    <source>
        <dbReference type="ARBA" id="ARBA00012675"/>
    </source>
</evidence>
<dbReference type="InterPro" id="IPR004298">
    <property type="entry name" value="Nicotian_synth"/>
</dbReference>
<keyword evidence="2 5" id="KW-0808">Transferase</keyword>
<evidence type="ECO:0000256" key="3">
    <source>
        <dbReference type="ARBA" id="ARBA00022691"/>
    </source>
</evidence>